<evidence type="ECO:0000256" key="1">
    <source>
        <dbReference type="SAM" id="Phobius"/>
    </source>
</evidence>
<dbReference type="Pfam" id="PF07302">
    <property type="entry name" value="AroM"/>
    <property type="match status" value="1"/>
</dbReference>
<accession>A0ABY9J227</accession>
<organism evidence="2 3">
    <name type="scientific">Streptomyces poriferorum</name>
    <dbReference type="NCBI Taxonomy" id="2798799"/>
    <lineage>
        <taxon>Bacteria</taxon>
        <taxon>Bacillati</taxon>
        <taxon>Actinomycetota</taxon>
        <taxon>Actinomycetes</taxon>
        <taxon>Kitasatosporales</taxon>
        <taxon>Streptomycetaceae</taxon>
        <taxon>Streptomyces</taxon>
    </lineage>
</organism>
<evidence type="ECO:0000313" key="2">
    <source>
        <dbReference type="EMBL" id="WLQ60716.1"/>
    </source>
</evidence>
<gene>
    <name evidence="2" type="ORF">P8A19_37155</name>
</gene>
<keyword evidence="1" id="KW-0812">Transmembrane</keyword>
<reference evidence="2 3" key="1">
    <citation type="submission" date="2023-03" db="EMBL/GenBank/DDBJ databases">
        <title>Isolation and description of six Streptomyces strains from soil environments, able to metabolize different microbial glucans.</title>
        <authorList>
            <person name="Widen T."/>
            <person name="Larsbrink J."/>
        </authorList>
    </citation>
    <scope>NUCLEOTIDE SEQUENCE [LARGE SCALE GENOMIC DNA]</scope>
    <source>
        <strain evidence="2 3">Alt2</strain>
    </source>
</reference>
<proteinExistence type="predicted"/>
<feature type="transmembrane region" description="Helical" evidence="1">
    <location>
        <begin position="207"/>
        <end position="229"/>
    </location>
</feature>
<keyword evidence="1" id="KW-0472">Membrane</keyword>
<name>A0ABY9J227_9ACTN</name>
<dbReference type="EMBL" id="CP120988">
    <property type="protein sequence ID" value="WLQ60716.1"/>
    <property type="molecule type" value="Genomic_DNA"/>
</dbReference>
<keyword evidence="1" id="KW-1133">Transmembrane helix</keyword>
<dbReference type="NCBIfam" id="NF007788">
    <property type="entry name" value="PRK10481.1"/>
    <property type="match status" value="1"/>
</dbReference>
<keyword evidence="3" id="KW-1185">Reference proteome</keyword>
<protein>
    <submittedName>
        <fullName evidence="2">AroM family protein</fullName>
    </submittedName>
</protein>
<sequence length="230" mass="24003">MRRAVHTVTFLTIGQAPRPDLSGAIEAHLPGTARVRHAGVLDGLTRQEAERTFGATEGGATLLSRLADGEPVTLDADAIGAGLQSRIDQVEEAGADIVVLLCTGEFPGLRTRRARLVEPDALVTGYVGTVLRGSRVGFVVPLPEQVPEAREKWRAVVPDPSFTTASPYADSDAALLSAACTHLEAGADALMLDCMGYGERHRRSLRAAGLTVPILTPGAVVGAALGPLLA</sequence>
<dbReference type="InterPro" id="IPR010843">
    <property type="entry name" value="Uncharacterised_AroM"/>
</dbReference>
<dbReference type="RefSeq" id="WP_306069074.1">
    <property type="nucleotide sequence ID" value="NZ_CP120988.1"/>
</dbReference>
<dbReference type="Proteomes" id="UP001235744">
    <property type="component" value="Chromosome"/>
</dbReference>
<evidence type="ECO:0000313" key="3">
    <source>
        <dbReference type="Proteomes" id="UP001235744"/>
    </source>
</evidence>